<organism evidence="1 2">
    <name type="scientific">Calocera cornea HHB12733</name>
    <dbReference type="NCBI Taxonomy" id="1353952"/>
    <lineage>
        <taxon>Eukaryota</taxon>
        <taxon>Fungi</taxon>
        <taxon>Dikarya</taxon>
        <taxon>Basidiomycota</taxon>
        <taxon>Agaricomycotina</taxon>
        <taxon>Dacrymycetes</taxon>
        <taxon>Dacrymycetales</taxon>
        <taxon>Dacrymycetaceae</taxon>
        <taxon>Calocera</taxon>
    </lineage>
</organism>
<dbReference type="EMBL" id="KV423920">
    <property type="protein sequence ID" value="KZT61841.1"/>
    <property type="molecule type" value="Genomic_DNA"/>
</dbReference>
<dbReference type="STRING" id="1353952.A0A165JHF0"/>
<sequence length="729" mass="79068">MSISPARSADSGGSGGGFVTQGQVDWTAITSSTLQLAVNVLERSSHGGVEPLTLVAGYSLGARMEVGALATKKVSLAVSQLKSFSTLNTVLWFGFGIKHIIRRLAESRQGMALVALIGCLSECYSVKIAADILERLFDLCHPVTGPNTQLTPANTQWTKLVEACAGALAHSSFGVLLNEVSRAYFKPGSYHSMGSAPTDMIAIALHAIIQMPEGVNSIHLVGGPDCGWIAAVANWLLDLPIRINLPNGDLFMFLGGYKRTNTTIDVTFAEDAEIGSIRVLERSYVIPSGKALFHWRNRSNGEPPDELDSGELAAHFGRVPWSHALIGTFGKAAYQLLYDGVLASSCGSFLGHAALIFSLCGRQPKRKRARRTISGCTLSCGKGFQYTAQQWLPELVESRNVLEAMEGALAKSSSLASLSKYYRSLADALQRIAGVCECRVCYYLAHKTADRGLEESLPLPSEGFCKVALAWTLCILIVTLSRVSNDGGIYPTMAGLERLYRDSLRCLTEHTKDETTNELPWSTSNTFLPRQVVDSSSPGLRFDLVVHEVPAAGISEAALRVHYKIADANGASHSLLITKLTDSVLCASFYLPCGGSTCGILPKGRIGFVVGEGTPSNNRLFWPDIPLTIGADYEMYRPSEWVVPLSLRVLPFSIVSRWSAVYQSEELSQQDMENRGPNRIQFLQTSQCLNCCHEGLTEMAKKVIPSLVKDVDALMRNPQGGSHLNVVRD</sequence>
<evidence type="ECO:0000313" key="1">
    <source>
        <dbReference type="EMBL" id="KZT61841.1"/>
    </source>
</evidence>
<protein>
    <submittedName>
        <fullName evidence="1">Uncharacterized protein</fullName>
    </submittedName>
</protein>
<accession>A0A165JHF0</accession>
<dbReference type="AlphaFoldDB" id="A0A165JHF0"/>
<proteinExistence type="predicted"/>
<keyword evidence="2" id="KW-1185">Reference proteome</keyword>
<dbReference type="OrthoDB" id="3344043at2759"/>
<gene>
    <name evidence="1" type="ORF">CALCODRAFT_552906</name>
</gene>
<dbReference type="Proteomes" id="UP000076842">
    <property type="component" value="Unassembled WGS sequence"/>
</dbReference>
<reference evidence="1 2" key="1">
    <citation type="journal article" date="2016" name="Mol. Biol. Evol.">
        <title>Comparative Genomics of Early-Diverging Mushroom-Forming Fungi Provides Insights into the Origins of Lignocellulose Decay Capabilities.</title>
        <authorList>
            <person name="Nagy L.G."/>
            <person name="Riley R."/>
            <person name="Tritt A."/>
            <person name="Adam C."/>
            <person name="Daum C."/>
            <person name="Floudas D."/>
            <person name="Sun H."/>
            <person name="Yadav J.S."/>
            <person name="Pangilinan J."/>
            <person name="Larsson K.H."/>
            <person name="Matsuura K."/>
            <person name="Barry K."/>
            <person name="Labutti K."/>
            <person name="Kuo R."/>
            <person name="Ohm R.A."/>
            <person name="Bhattacharya S.S."/>
            <person name="Shirouzu T."/>
            <person name="Yoshinaga Y."/>
            <person name="Martin F.M."/>
            <person name="Grigoriev I.V."/>
            <person name="Hibbett D.S."/>
        </authorList>
    </citation>
    <scope>NUCLEOTIDE SEQUENCE [LARGE SCALE GENOMIC DNA]</scope>
    <source>
        <strain evidence="1 2">HHB12733</strain>
    </source>
</reference>
<evidence type="ECO:0000313" key="2">
    <source>
        <dbReference type="Proteomes" id="UP000076842"/>
    </source>
</evidence>
<dbReference type="InParanoid" id="A0A165JHF0"/>
<name>A0A165JHF0_9BASI</name>